<dbReference type="Pfam" id="PF20695">
    <property type="entry name" value="UbiD_N"/>
    <property type="match status" value="1"/>
</dbReference>
<dbReference type="SUPFAM" id="SSF50475">
    <property type="entry name" value="FMN-binding split barrel"/>
    <property type="match status" value="1"/>
</dbReference>
<evidence type="ECO:0000259" key="1">
    <source>
        <dbReference type="Pfam" id="PF20695"/>
    </source>
</evidence>
<dbReference type="PANTHER" id="PTHR30108">
    <property type="entry name" value="3-OCTAPRENYL-4-HYDROXYBENZOATE CARBOXY-LYASE-RELATED"/>
    <property type="match status" value="1"/>
</dbReference>
<dbReference type="InterPro" id="IPR049383">
    <property type="entry name" value="UbiD-like_N"/>
</dbReference>
<name>A0A455U0M4_9GAMM</name>
<evidence type="ECO:0000313" key="2">
    <source>
        <dbReference type="EMBL" id="BBI59462.1"/>
    </source>
</evidence>
<reference evidence="2 3" key="1">
    <citation type="journal article" date="2019" name="Microbiol. Resour. Announc.">
        <title>Complete Genome Sequence of Halomonas sulfidaeris Strain Esulfide1 Isolated from a Metal Sulfide Rock at a Depth of 2,200 Meters, Obtained Using Nanopore Sequencing.</title>
        <authorList>
            <person name="Saito M."/>
            <person name="Nishigata A."/>
            <person name="Galipon J."/>
            <person name="Arakawa K."/>
        </authorList>
    </citation>
    <scope>NUCLEOTIDE SEQUENCE [LARGE SCALE GENOMIC DNA]</scope>
    <source>
        <strain evidence="2 3">ATCC BAA-803</strain>
    </source>
</reference>
<proteinExistence type="predicted"/>
<dbReference type="AlphaFoldDB" id="A0A455U0M4"/>
<sequence>MIKTGRAAHRQSGERALKYKDLREFIAALEAQGELKRIHIEVDPYLEITEICDRTLRAGGPALLFENVKGHDMPLLGNLFGTPKRVALGMGQELGRSAQRSR</sequence>
<dbReference type="Proteomes" id="UP000320231">
    <property type="component" value="Chromosome"/>
</dbReference>
<gene>
    <name evidence="2" type="ORF">HSBAA_07680</name>
</gene>
<dbReference type="GO" id="GO:0006744">
    <property type="term" value="P:ubiquinone biosynthetic process"/>
    <property type="evidence" value="ECO:0007669"/>
    <property type="project" value="TreeGrafter"/>
</dbReference>
<dbReference type="InterPro" id="IPR002830">
    <property type="entry name" value="UbiD"/>
</dbReference>
<accession>A0A455U0M4</accession>
<feature type="domain" description="3-octaprenyl-4-hydroxybenzoate carboxy-lyase-like N-terminal" evidence="1">
    <location>
        <begin position="26"/>
        <end position="93"/>
    </location>
</feature>
<organism evidence="2 3">
    <name type="scientific">Vreelandella sulfidaeris</name>
    <dbReference type="NCBI Taxonomy" id="115553"/>
    <lineage>
        <taxon>Bacteria</taxon>
        <taxon>Pseudomonadati</taxon>
        <taxon>Pseudomonadota</taxon>
        <taxon>Gammaproteobacteria</taxon>
        <taxon>Oceanospirillales</taxon>
        <taxon>Halomonadaceae</taxon>
        <taxon>Vreelandella</taxon>
    </lineage>
</organism>
<dbReference type="EMBL" id="AP019514">
    <property type="protein sequence ID" value="BBI59462.1"/>
    <property type="molecule type" value="Genomic_DNA"/>
</dbReference>
<dbReference type="GO" id="GO:0005829">
    <property type="term" value="C:cytosol"/>
    <property type="evidence" value="ECO:0007669"/>
    <property type="project" value="TreeGrafter"/>
</dbReference>
<protein>
    <recommendedName>
        <fullName evidence="1">3-octaprenyl-4-hydroxybenzoate carboxy-lyase-like N-terminal domain-containing protein</fullName>
    </recommendedName>
</protein>
<dbReference type="KEGG" id="hsr:HSBAA_07680"/>
<dbReference type="GO" id="GO:0008694">
    <property type="term" value="F:4-hydroxy-3-polyprenylbenzoate decarboxylase activity"/>
    <property type="evidence" value="ECO:0007669"/>
    <property type="project" value="TreeGrafter"/>
</dbReference>
<evidence type="ECO:0000313" key="3">
    <source>
        <dbReference type="Proteomes" id="UP000320231"/>
    </source>
</evidence>
<dbReference type="PANTHER" id="PTHR30108:SF17">
    <property type="entry name" value="FERULIC ACID DECARBOXYLASE 1"/>
    <property type="match status" value="1"/>
</dbReference>